<dbReference type="InterPro" id="IPR027417">
    <property type="entry name" value="P-loop_NTPase"/>
</dbReference>
<protein>
    <submittedName>
        <fullName evidence="7">Energy-coupling factor transporter ATPase</fullName>
    </submittedName>
</protein>
<comment type="similarity">
    <text evidence="1">Belongs to the ABC transporter superfamily.</text>
</comment>
<accession>A0ABT4I544</accession>
<dbReference type="SMART" id="SM00382">
    <property type="entry name" value="AAA"/>
    <property type="match status" value="2"/>
</dbReference>
<dbReference type="PROSITE" id="PS50893">
    <property type="entry name" value="ABC_TRANSPORTER_2"/>
    <property type="match status" value="2"/>
</dbReference>
<keyword evidence="2" id="KW-0813">Transport</keyword>
<dbReference type="PANTHER" id="PTHR43553:SF1">
    <property type="entry name" value="ABC TRANSPORTER I FAMILY MEMBER 11, CHLOROPLASTIC"/>
    <property type="match status" value="1"/>
</dbReference>
<dbReference type="InterPro" id="IPR015856">
    <property type="entry name" value="ABC_transpr_CbiO/EcfA_su"/>
</dbReference>
<name>A0ABT4I544_9ACTO</name>
<evidence type="ECO:0000313" key="8">
    <source>
        <dbReference type="Proteomes" id="UP001072034"/>
    </source>
</evidence>
<evidence type="ECO:0000256" key="4">
    <source>
        <dbReference type="ARBA" id="ARBA00022840"/>
    </source>
</evidence>
<dbReference type="InterPro" id="IPR017871">
    <property type="entry name" value="ABC_transporter-like_CS"/>
</dbReference>
<feature type="region of interest" description="Disordered" evidence="5">
    <location>
        <begin position="308"/>
        <end position="336"/>
    </location>
</feature>
<reference evidence="7" key="1">
    <citation type="submission" date="2022-10" db="EMBL/GenBank/DDBJ databases">
        <title>Genome sequence of Actinomyces israelii ATCC 10048.</title>
        <authorList>
            <person name="Watt R.M."/>
            <person name="Tong W.M."/>
        </authorList>
    </citation>
    <scope>NUCLEOTIDE SEQUENCE</scope>
    <source>
        <strain evidence="7">ATCC 10048</strain>
    </source>
</reference>
<dbReference type="Pfam" id="PF00005">
    <property type="entry name" value="ABC_tran"/>
    <property type="match status" value="2"/>
</dbReference>
<comment type="caution">
    <text evidence="7">The sequence shown here is derived from an EMBL/GenBank/DDBJ whole genome shotgun (WGS) entry which is preliminary data.</text>
</comment>
<dbReference type="PROSITE" id="PS00211">
    <property type="entry name" value="ABC_TRANSPORTER_1"/>
    <property type="match status" value="2"/>
</dbReference>
<dbReference type="Proteomes" id="UP001072034">
    <property type="component" value="Unassembled WGS sequence"/>
</dbReference>
<keyword evidence="4" id="KW-0067">ATP-binding</keyword>
<keyword evidence="8" id="KW-1185">Reference proteome</keyword>
<dbReference type="CDD" id="cd03225">
    <property type="entry name" value="ABC_cobalt_CbiO_domain1"/>
    <property type="match status" value="2"/>
</dbReference>
<dbReference type="NCBIfam" id="NF010167">
    <property type="entry name" value="PRK13648.1"/>
    <property type="match status" value="2"/>
</dbReference>
<dbReference type="RefSeq" id="WP_268916554.1">
    <property type="nucleotide sequence ID" value="NZ_JAPTMY010000003.1"/>
</dbReference>
<evidence type="ECO:0000256" key="2">
    <source>
        <dbReference type="ARBA" id="ARBA00022448"/>
    </source>
</evidence>
<dbReference type="InterPro" id="IPR050095">
    <property type="entry name" value="ECF_ABC_transporter_ATP-bd"/>
</dbReference>
<organism evidence="7 8">
    <name type="scientific">Actinomyces israelii</name>
    <dbReference type="NCBI Taxonomy" id="1659"/>
    <lineage>
        <taxon>Bacteria</taxon>
        <taxon>Bacillati</taxon>
        <taxon>Actinomycetota</taxon>
        <taxon>Actinomycetes</taxon>
        <taxon>Actinomycetales</taxon>
        <taxon>Actinomycetaceae</taxon>
        <taxon>Actinomyces</taxon>
    </lineage>
</organism>
<dbReference type="InterPro" id="IPR003439">
    <property type="entry name" value="ABC_transporter-like_ATP-bd"/>
</dbReference>
<dbReference type="InterPro" id="IPR003593">
    <property type="entry name" value="AAA+_ATPase"/>
</dbReference>
<keyword evidence="3" id="KW-0547">Nucleotide-binding</keyword>
<sequence length="598" mass="62316">MTAPTAGAAQDAGDGDASALARLDRASVRYAGTEAWIPAGVTLSLPAGTTTLLLGPSGCGKSTVTLTLNGLVPHSVPSDYRGSVLVAGQEVADADISHLARNVAMVMQDPDSQIVTTRVLDEVCYTLENLLVPAGRIEPRALAALKTVGMARYADASPWDLSGGQRQRVVLAAALAVEPALLVLDEPTANLDPSGSADFYALLPALKERGTAVLVVEHDLDELIGAVDRVIALDADGQTIATGPPAEVFGVRGEALAAAGIRLPTAVRLHHLLAGRGLTAASAGHESAFPLTLDDAAQELAAAPSALCAGPARPTPAEDPAPRGGADGTARDEEPVLVARDLSVPRGRGRRRHEVLHGVHLALRRGEVLAVVGINGSGKSTLLRALAGLEAWTTGEVTVAGRPRRPGRPGRAVTLVMQNPEHQFLEPTVRDELAHGMRLEGAEEARVDRAVDEMLARFDLVDRANANPFLLSGGQQRRLSVASVLGEHREVVCLDEPTFGQDRRGAEALMGRLRDVAAQGAGLVITTHDMELAADHADRVLILAGGTVLSEGPAREVLADAPLLARAGLRPPPLARLTRAAADLGAATPTRVSWKELA</sequence>
<dbReference type="PANTHER" id="PTHR43553">
    <property type="entry name" value="HEAVY METAL TRANSPORTER"/>
    <property type="match status" value="1"/>
</dbReference>
<evidence type="ECO:0000259" key="6">
    <source>
        <dbReference type="PROSITE" id="PS50893"/>
    </source>
</evidence>
<proteinExistence type="inferred from homology"/>
<feature type="domain" description="ABC transporter" evidence="6">
    <location>
        <begin position="339"/>
        <end position="570"/>
    </location>
</feature>
<feature type="domain" description="ABC transporter" evidence="6">
    <location>
        <begin position="23"/>
        <end position="261"/>
    </location>
</feature>
<dbReference type="Gene3D" id="3.40.50.300">
    <property type="entry name" value="P-loop containing nucleotide triphosphate hydrolases"/>
    <property type="match status" value="2"/>
</dbReference>
<dbReference type="SUPFAM" id="SSF52540">
    <property type="entry name" value="P-loop containing nucleoside triphosphate hydrolases"/>
    <property type="match status" value="2"/>
</dbReference>
<gene>
    <name evidence="7" type="ORF">OHJ16_02170</name>
</gene>
<evidence type="ECO:0000313" key="7">
    <source>
        <dbReference type="EMBL" id="MCZ0856859.1"/>
    </source>
</evidence>
<evidence type="ECO:0000256" key="5">
    <source>
        <dbReference type="SAM" id="MobiDB-lite"/>
    </source>
</evidence>
<evidence type="ECO:0000256" key="1">
    <source>
        <dbReference type="ARBA" id="ARBA00005417"/>
    </source>
</evidence>
<evidence type="ECO:0000256" key="3">
    <source>
        <dbReference type="ARBA" id="ARBA00022741"/>
    </source>
</evidence>
<dbReference type="EMBL" id="JAPTMY010000003">
    <property type="protein sequence ID" value="MCZ0856859.1"/>
    <property type="molecule type" value="Genomic_DNA"/>
</dbReference>